<dbReference type="Proteomes" id="UP001141259">
    <property type="component" value="Unassembled WGS sequence"/>
</dbReference>
<reference evidence="2" key="1">
    <citation type="submission" date="2022-08" db="EMBL/GenBank/DDBJ databases">
        <authorList>
            <person name="Tistechok S."/>
            <person name="Samborskyy M."/>
            <person name="Roman I."/>
        </authorList>
    </citation>
    <scope>NUCLEOTIDE SEQUENCE</scope>
    <source>
        <strain evidence="2">DSM 103496</strain>
    </source>
</reference>
<name>A0A9X2VF07_9PSEU</name>
<evidence type="ECO:0000256" key="1">
    <source>
        <dbReference type="SAM" id="MobiDB-lite"/>
    </source>
</evidence>
<protein>
    <submittedName>
        <fullName evidence="2">Uncharacterized protein</fullName>
    </submittedName>
</protein>
<accession>A0A9X2VF07</accession>
<evidence type="ECO:0000313" key="2">
    <source>
        <dbReference type="EMBL" id="MCS7475280.1"/>
    </source>
</evidence>
<dbReference type="RefSeq" id="WP_259620805.1">
    <property type="nucleotide sequence ID" value="NZ_JANYMP010000001.1"/>
</dbReference>
<dbReference type="AlphaFoldDB" id="A0A9X2VF07"/>
<comment type="caution">
    <text evidence="2">The sequence shown here is derived from an EMBL/GenBank/DDBJ whole genome shotgun (WGS) entry which is preliminary data.</text>
</comment>
<evidence type="ECO:0000313" key="3">
    <source>
        <dbReference type="Proteomes" id="UP001141259"/>
    </source>
</evidence>
<organism evidence="2 3">
    <name type="scientific">Umezawaea endophytica</name>
    <dbReference type="NCBI Taxonomy" id="1654476"/>
    <lineage>
        <taxon>Bacteria</taxon>
        <taxon>Bacillati</taxon>
        <taxon>Actinomycetota</taxon>
        <taxon>Actinomycetes</taxon>
        <taxon>Pseudonocardiales</taxon>
        <taxon>Pseudonocardiaceae</taxon>
        <taxon>Umezawaea</taxon>
    </lineage>
</organism>
<proteinExistence type="predicted"/>
<dbReference type="EMBL" id="JANYMP010000001">
    <property type="protein sequence ID" value="MCS7475280.1"/>
    <property type="molecule type" value="Genomic_DNA"/>
</dbReference>
<feature type="region of interest" description="Disordered" evidence="1">
    <location>
        <begin position="62"/>
        <end position="96"/>
    </location>
</feature>
<sequence length="96" mass="9972">MPSQRTTATTLTGTPETRSFDFTAEKLVIDARVVIGRGSVGVDRTLAGKAVTPALDHGVLPTGPETCRVARPVADDPAGTRTVRTGEGRATVRKAG</sequence>
<gene>
    <name evidence="2" type="ORF">NZH93_00310</name>
</gene>
<keyword evidence="3" id="KW-1185">Reference proteome</keyword>